<keyword evidence="2" id="KW-0472">Membrane</keyword>
<protein>
    <submittedName>
        <fullName evidence="3">Uncharacterized protein</fullName>
    </submittedName>
</protein>
<dbReference type="AlphaFoldDB" id="A0AA46YNH5"/>
<evidence type="ECO:0000256" key="1">
    <source>
        <dbReference type="SAM" id="Coils"/>
    </source>
</evidence>
<feature type="coiled-coil region" evidence="1">
    <location>
        <begin position="243"/>
        <end position="270"/>
    </location>
</feature>
<sequence>MPNSTGSSRIVPDVDQSLTAQHLRHRKGPTLWPLWLFIVLIIISLGAAGVGLWYERERLLEEVHRVSGEVSNLHARLDSGDTDTQDAIAFVQAQMTTLFQEQEMLAVAVTDTREELYGLLTSNEELVNNDALSSIAERINQLEEQAALRDQQLAAIRTSLDALEQAGIAGRQNLAEEVTYLEEVLSQRLAATSSRLEDIEQLENESTELVTKVTAWQEEIDQRFSEVNSTLETLSSTDTPATVEALEALEQQWAQQLNTLESDIRQVRQAQLAFSAQMEMLR</sequence>
<feature type="transmembrane region" description="Helical" evidence="2">
    <location>
        <begin position="32"/>
        <end position="54"/>
    </location>
</feature>
<evidence type="ECO:0000313" key="3">
    <source>
        <dbReference type="EMBL" id="UYO74424.1"/>
    </source>
</evidence>
<keyword evidence="2" id="KW-1133">Transmembrane helix</keyword>
<keyword evidence="1" id="KW-0175">Coiled coil</keyword>
<organism evidence="3 4">
    <name type="scientific">Halomonas qinghailakensis</name>
    <dbReference type="NCBI Taxonomy" id="2937790"/>
    <lineage>
        <taxon>Bacteria</taxon>
        <taxon>Pseudomonadati</taxon>
        <taxon>Pseudomonadota</taxon>
        <taxon>Gammaproteobacteria</taxon>
        <taxon>Oceanospirillales</taxon>
        <taxon>Halomonadaceae</taxon>
        <taxon>Halomonas</taxon>
    </lineage>
</organism>
<dbReference type="EMBL" id="CP096973">
    <property type="protein sequence ID" value="UYO74424.1"/>
    <property type="molecule type" value="Genomic_DNA"/>
</dbReference>
<name>A0AA46YNH5_9GAMM</name>
<evidence type="ECO:0000256" key="2">
    <source>
        <dbReference type="SAM" id="Phobius"/>
    </source>
</evidence>
<accession>A0AA46YNH5</accession>
<evidence type="ECO:0000313" key="4">
    <source>
        <dbReference type="Proteomes" id="UP001164935"/>
    </source>
</evidence>
<keyword evidence="2" id="KW-0812">Transmembrane</keyword>
<keyword evidence="4" id="KW-1185">Reference proteome</keyword>
<gene>
    <name evidence="3" type="ORF">M0220_16385</name>
</gene>
<dbReference type="KEGG" id="hqn:M0220_16385"/>
<dbReference type="Proteomes" id="UP001164935">
    <property type="component" value="Chromosome"/>
</dbReference>
<proteinExistence type="predicted"/>
<dbReference type="RefSeq" id="WP_030072962.1">
    <property type="nucleotide sequence ID" value="NZ_CP096973.1"/>
</dbReference>
<reference evidence="3" key="1">
    <citation type="submission" date="2022-05" db="EMBL/GenBank/DDBJ databases">
        <title>Complete sequence of a novel PHA-producing Halomonas strain.</title>
        <authorList>
            <person name="Zheng Z."/>
        </authorList>
    </citation>
    <scope>NUCLEOTIDE SEQUENCE</scope>
    <source>
        <strain evidence="3">ZZQ-149</strain>
    </source>
</reference>